<dbReference type="EMBL" id="NBSK02000002">
    <property type="protein sequence ID" value="KAJ0222171.1"/>
    <property type="molecule type" value="Genomic_DNA"/>
</dbReference>
<evidence type="ECO:0000313" key="3">
    <source>
        <dbReference type="Proteomes" id="UP000235145"/>
    </source>
</evidence>
<evidence type="ECO:0000313" key="2">
    <source>
        <dbReference type="EMBL" id="KAJ0222171.1"/>
    </source>
</evidence>
<reference evidence="2 3" key="1">
    <citation type="journal article" date="2017" name="Nat. Commun.">
        <title>Genome assembly with in vitro proximity ligation data and whole-genome triplication in lettuce.</title>
        <authorList>
            <person name="Reyes-Chin-Wo S."/>
            <person name="Wang Z."/>
            <person name="Yang X."/>
            <person name="Kozik A."/>
            <person name="Arikit S."/>
            <person name="Song C."/>
            <person name="Xia L."/>
            <person name="Froenicke L."/>
            <person name="Lavelle D.O."/>
            <person name="Truco M.J."/>
            <person name="Xia R."/>
            <person name="Zhu S."/>
            <person name="Xu C."/>
            <person name="Xu H."/>
            <person name="Xu X."/>
            <person name="Cox K."/>
            <person name="Korf I."/>
            <person name="Meyers B.C."/>
            <person name="Michelmore R.W."/>
        </authorList>
    </citation>
    <scope>NUCLEOTIDE SEQUENCE [LARGE SCALE GENOMIC DNA]</scope>
    <source>
        <strain evidence="3">cv. Salinas</strain>
        <tissue evidence="2">Seedlings</tissue>
    </source>
</reference>
<comment type="caution">
    <text evidence="2">The sequence shown here is derived from an EMBL/GenBank/DDBJ whole genome shotgun (WGS) entry which is preliminary data.</text>
</comment>
<protein>
    <recommendedName>
        <fullName evidence="1">RRP4 S1 domain-containing protein</fullName>
    </recommendedName>
</protein>
<feature type="domain" description="RRP4 S1" evidence="1">
    <location>
        <begin position="57"/>
        <end position="85"/>
    </location>
</feature>
<name>A0A9R1XQN3_LACSA</name>
<proteinExistence type="predicted"/>
<gene>
    <name evidence="2" type="ORF">LSAT_V11C200050640</name>
</gene>
<dbReference type="AlphaFoldDB" id="A0A9R1XQN3"/>
<dbReference type="Proteomes" id="UP000235145">
    <property type="component" value="Unassembled WGS sequence"/>
</dbReference>
<keyword evidence="3" id="KW-1185">Reference proteome</keyword>
<accession>A0A9R1XQN3</accession>
<organism evidence="2 3">
    <name type="scientific">Lactuca sativa</name>
    <name type="common">Garden lettuce</name>
    <dbReference type="NCBI Taxonomy" id="4236"/>
    <lineage>
        <taxon>Eukaryota</taxon>
        <taxon>Viridiplantae</taxon>
        <taxon>Streptophyta</taxon>
        <taxon>Embryophyta</taxon>
        <taxon>Tracheophyta</taxon>
        <taxon>Spermatophyta</taxon>
        <taxon>Magnoliopsida</taxon>
        <taxon>eudicotyledons</taxon>
        <taxon>Gunneridae</taxon>
        <taxon>Pentapetalae</taxon>
        <taxon>asterids</taxon>
        <taxon>campanulids</taxon>
        <taxon>Asterales</taxon>
        <taxon>Asteraceae</taxon>
        <taxon>Cichorioideae</taxon>
        <taxon>Cichorieae</taxon>
        <taxon>Lactucinae</taxon>
        <taxon>Lactuca</taxon>
    </lineage>
</organism>
<dbReference type="InterPro" id="IPR048565">
    <property type="entry name" value="S1_RRP4"/>
</dbReference>
<sequence>MVGHGTTKLKGEVVATVCGVIKCSGSKMLNAESEIGVGISLRLVAPKRWILEINFSQYARRQTAADELNMHTIFEENDVICAEVCDFMRDGCNAYVFRLDINDDVIV</sequence>
<dbReference type="Pfam" id="PF21266">
    <property type="entry name" value="S1_RRP4"/>
    <property type="match status" value="1"/>
</dbReference>
<evidence type="ECO:0000259" key="1">
    <source>
        <dbReference type="Pfam" id="PF21266"/>
    </source>
</evidence>